<organism evidence="1 2">
    <name type="scientific">Portunus trituberculatus</name>
    <name type="common">Swimming crab</name>
    <name type="synonym">Neptunus trituberculatus</name>
    <dbReference type="NCBI Taxonomy" id="210409"/>
    <lineage>
        <taxon>Eukaryota</taxon>
        <taxon>Metazoa</taxon>
        <taxon>Ecdysozoa</taxon>
        <taxon>Arthropoda</taxon>
        <taxon>Crustacea</taxon>
        <taxon>Multicrustacea</taxon>
        <taxon>Malacostraca</taxon>
        <taxon>Eumalacostraca</taxon>
        <taxon>Eucarida</taxon>
        <taxon>Decapoda</taxon>
        <taxon>Pleocyemata</taxon>
        <taxon>Brachyura</taxon>
        <taxon>Eubrachyura</taxon>
        <taxon>Portunoidea</taxon>
        <taxon>Portunidae</taxon>
        <taxon>Portuninae</taxon>
        <taxon>Portunus</taxon>
    </lineage>
</organism>
<gene>
    <name evidence="1" type="ORF">E2C01_046899</name>
</gene>
<dbReference type="AlphaFoldDB" id="A0A5B7G692"/>
<evidence type="ECO:0000313" key="2">
    <source>
        <dbReference type="Proteomes" id="UP000324222"/>
    </source>
</evidence>
<dbReference type="EMBL" id="VSRR010011328">
    <property type="protein sequence ID" value="MPC53015.1"/>
    <property type="molecule type" value="Genomic_DNA"/>
</dbReference>
<comment type="caution">
    <text evidence="1">The sequence shown here is derived from an EMBL/GenBank/DDBJ whole genome shotgun (WGS) entry which is preliminary data.</text>
</comment>
<evidence type="ECO:0000313" key="1">
    <source>
        <dbReference type="EMBL" id="MPC53015.1"/>
    </source>
</evidence>
<accession>A0A5B7G692</accession>
<dbReference type="Proteomes" id="UP000324222">
    <property type="component" value="Unassembled WGS sequence"/>
</dbReference>
<protein>
    <submittedName>
        <fullName evidence="1">Uncharacterized protein</fullName>
    </submittedName>
</protein>
<proteinExistence type="predicted"/>
<keyword evidence="2" id="KW-1185">Reference proteome</keyword>
<reference evidence="1 2" key="1">
    <citation type="submission" date="2019-05" db="EMBL/GenBank/DDBJ databases">
        <title>Another draft genome of Portunus trituberculatus and its Hox gene families provides insights of decapod evolution.</title>
        <authorList>
            <person name="Jeong J.-H."/>
            <person name="Song I."/>
            <person name="Kim S."/>
            <person name="Choi T."/>
            <person name="Kim D."/>
            <person name="Ryu S."/>
            <person name="Kim W."/>
        </authorList>
    </citation>
    <scope>NUCLEOTIDE SEQUENCE [LARGE SCALE GENOMIC DNA]</scope>
    <source>
        <tissue evidence="1">Muscle</tissue>
    </source>
</reference>
<name>A0A5B7G692_PORTR</name>
<sequence>MVTFTRASAEVCSAVTAAEEKQHQTTERHCDSYAATATLGKRQLARQRNAAEQRPKRRLGRCCIATWRTLHAGMLAS</sequence>